<keyword evidence="2" id="KW-1185">Reference proteome</keyword>
<dbReference type="PROSITE" id="PS51257">
    <property type="entry name" value="PROKAR_LIPOPROTEIN"/>
    <property type="match status" value="1"/>
</dbReference>
<sequence length="274" mass="31487">MKKLLYLLVILILSLGCESEERQKQLAQEVVNAFISNILVDNYESMFEYYPSFRELNGNYWKYNSLELTSTIMKQDGSIEIFAKSRSNNQLFFKLIKIDGEFKIVNSKGLSAYYNSNLYKYCENIGCIALTDYDLEIAQVCEINKKDYNDLINSIKTRIEENTVLVNHTLSKSFGTVSGNITVKNRTRFTVPEYAYDIYVNFLNTSNEVLFSYEDGNSFRSIPANGISTLLVFKDAKNGYAQVDVELKILKTDFIEKIIAEHSEGTRCIYSDNL</sequence>
<dbReference type="RefSeq" id="WP_188214932.1">
    <property type="nucleotide sequence ID" value="NZ_BAABGH010000004.1"/>
</dbReference>
<proteinExistence type="predicted"/>
<accession>A0A8J6Q5L3</accession>
<reference evidence="1" key="2">
    <citation type="submission" date="2020-09" db="EMBL/GenBank/DDBJ databases">
        <authorList>
            <person name="Wu Z."/>
        </authorList>
    </citation>
    <scope>NUCLEOTIDE SEQUENCE</scope>
    <source>
        <strain evidence="1">SC17</strain>
    </source>
</reference>
<reference evidence="1" key="1">
    <citation type="journal article" date="2013" name="Int. J. Syst. Evol. Microbiol.">
        <title>Aestuariibaculum suncheonense gen. nov., sp. nov., a marine bacterium of the family Flavobacteriaceae isolated from a tidal flat and emended descriptions of the genera Gaetbulibacter and Tamlana.</title>
        <authorList>
            <person name="Jeong S.H."/>
            <person name="Park M.S."/>
            <person name="Jin H.M."/>
            <person name="Lee K."/>
            <person name="Park W."/>
            <person name="Jeon C.O."/>
        </authorList>
    </citation>
    <scope>NUCLEOTIDE SEQUENCE</scope>
    <source>
        <strain evidence="1">SC17</strain>
    </source>
</reference>
<gene>
    <name evidence="1" type="ORF">ICJ84_03310</name>
</gene>
<organism evidence="1 2">
    <name type="scientific">Aestuariibaculum suncheonense</name>
    <dbReference type="NCBI Taxonomy" id="1028745"/>
    <lineage>
        <taxon>Bacteria</taxon>
        <taxon>Pseudomonadati</taxon>
        <taxon>Bacteroidota</taxon>
        <taxon>Flavobacteriia</taxon>
        <taxon>Flavobacteriales</taxon>
        <taxon>Flavobacteriaceae</taxon>
    </lineage>
</organism>
<dbReference type="InterPro" id="IPR001917">
    <property type="entry name" value="Aminotrans_II_pyridoxalP_BS"/>
</dbReference>
<comment type="caution">
    <text evidence="1">The sequence shown here is derived from an EMBL/GenBank/DDBJ whole genome shotgun (WGS) entry which is preliminary data.</text>
</comment>
<dbReference type="AlphaFoldDB" id="A0A8J6Q5L3"/>
<dbReference type="Proteomes" id="UP000602057">
    <property type="component" value="Unassembled WGS sequence"/>
</dbReference>
<name>A0A8J6Q5L3_9FLAO</name>
<evidence type="ECO:0000313" key="1">
    <source>
        <dbReference type="EMBL" id="MBD0834461.1"/>
    </source>
</evidence>
<protein>
    <submittedName>
        <fullName evidence="1">Uncharacterized protein</fullName>
    </submittedName>
</protein>
<dbReference type="PROSITE" id="PS00599">
    <property type="entry name" value="AA_TRANSFER_CLASS_2"/>
    <property type="match status" value="1"/>
</dbReference>
<evidence type="ECO:0000313" key="2">
    <source>
        <dbReference type="Proteomes" id="UP000602057"/>
    </source>
</evidence>
<dbReference type="GO" id="GO:0016740">
    <property type="term" value="F:transferase activity"/>
    <property type="evidence" value="ECO:0007669"/>
    <property type="project" value="InterPro"/>
</dbReference>
<dbReference type="EMBL" id="JACVXC010000001">
    <property type="protein sequence ID" value="MBD0834461.1"/>
    <property type="molecule type" value="Genomic_DNA"/>
</dbReference>